<proteinExistence type="predicted"/>
<feature type="region of interest" description="Disordered" evidence="1">
    <location>
        <begin position="45"/>
        <end position="69"/>
    </location>
</feature>
<accession>W1NKW4</accession>
<dbReference type="AlphaFoldDB" id="W1NKW4"/>
<keyword evidence="3" id="KW-1185">Reference proteome</keyword>
<organism evidence="2 3">
    <name type="scientific">Amborella trichopoda</name>
    <dbReference type="NCBI Taxonomy" id="13333"/>
    <lineage>
        <taxon>Eukaryota</taxon>
        <taxon>Viridiplantae</taxon>
        <taxon>Streptophyta</taxon>
        <taxon>Embryophyta</taxon>
        <taxon>Tracheophyta</taxon>
        <taxon>Spermatophyta</taxon>
        <taxon>Magnoliopsida</taxon>
        <taxon>Amborellales</taxon>
        <taxon>Amborellaceae</taxon>
        <taxon>Amborella</taxon>
    </lineage>
</organism>
<dbReference type="Gramene" id="ERM96477">
    <property type="protein sequence ID" value="ERM96477"/>
    <property type="gene ID" value="AMTR_s00001p00257920"/>
</dbReference>
<dbReference type="HOGENOM" id="CLU_2240190_0_0_1"/>
<dbReference type="Proteomes" id="UP000017836">
    <property type="component" value="Unassembled WGS sequence"/>
</dbReference>
<sequence>MAINFCSIIDLVTLATSHMRMATKLPIKNVLKKCYPTRTWEALVAPSSGRQHGSEQLGRGPVTNDKAPLQDDKYPVIAFSKPPLPPFLGPLLVLSLLNTNSSKED</sequence>
<protein>
    <submittedName>
        <fullName evidence="2">Uncharacterized protein</fullName>
    </submittedName>
</protein>
<evidence type="ECO:0000256" key="1">
    <source>
        <dbReference type="SAM" id="MobiDB-lite"/>
    </source>
</evidence>
<evidence type="ECO:0000313" key="3">
    <source>
        <dbReference type="Proteomes" id="UP000017836"/>
    </source>
</evidence>
<dbReference type="EMBL" id="KI397142">
    <property type="protein sequence ID" value="ERM96477.1"/>
    <property type="molecule type" value="Genomic_DNA"/>
</dbReference>
<evidence type="ECO:0000313" key="2">
    <source>
        <dbReference type="EMBL" id="ERM96477.1"/>
    </source>
</evidence>
<reference evidence="3" key="1">
    <citation type="journal article" date="2013" name="Science">
        <title>The Amborella genome and the evolution of flowering plants.</title>
        <authorList>
            <consortium name="Amborella Genome Project"/>
        </authorList>
    </citation>
    <scope>NUCLEOTIDE SEQUENCE [LARGE SCALE GENOMIC DNA]</scope>
</reference>
<name>W1NKW4_AMBTC</name>
<gene>
    <name evidence="2" type="ORF">AMTR_s00001p00257920</name>
</gene>